<dbReference type="Proteomes" id="UP000078228">
    <property type="component" value="Unassembled WGS sequence"/>
</dbReference>
<keyword evidence="2" id="KW-1185">Reference proteome</keyword>
<organism evidence="1 2">
    <name type="scientific">Moraxella catarrhalis</name>
    <name type="common">Branhamella catarrhalis</name>
    <dbReference type="NCBI Taxonomy" id="480"/>
    <lineage>
        <taxon>Bacteria</taxon>
        <taxon>Pseudomonadati</taxon>
        <taxon>Pseudomonadota</taxon>
        <taxon>Gammaproteobacteria</taxon>
        <taxon>Moraxellales</taxon>
        <taxon>Moraxellaceae</taxon>
        <taxon>Moraxella</taxon>
    </lineage>
</organism>
<dbReference type="EMBL" id="LXHC01000019">
    <property type="protein sequence ID" value="OAU96296.1"/>
    <property type="molecule type" value="Genomic_DNA"/>
</dbReference>
<name>A0A198UIT0_MORCA</name>
<proteinExistence type="predicted"/>
<dbReference type="AlphaFoldDB" id="A0A198UIT0"/>
<sequence>MFFHNHYLQDKRRYVANLSECVLKYKLCTAFSITLTKNRQNNFVLNLFIKNLKKTLEFGYWLNSSLN</sequence>
<comment type="caution">
    <text evidence="1">The sequence shown here is derived from an EMBL/GenBank/DDBJ whole genome shotgun (WGS) entry which is preliminary data.</text>
</comment>
<evidence type="ECO:0000313" key="2">
    <source>
        <dbReference type="Proteomes" id="UP000078228"/>
    </source>
</evidence>
<evidence type="ECO:0000313" key="1">
    <source>
        <dbReference type="EMBL" id="OAU96296.1"/>
    </source>
</evidence>
<accession>A0A198UIT0</accession>
<protein>
    <submittedName>
        <fullName evidence="1">Uncharacterized protein</fullName>
    </submittedName>
</protein>
<gene>
    <name evidence="1" type="ORF">AO384_0984</name>
</gene>
<reference evidence="1 2" key="1">
    <citation type="journal article" date="2016" name="Genome Biol. Evol.">
        <title>Comparative Genomic Analyses of the Moraxella catarrhalis Serosensitive and Seroresistant Lineages Demonstrate Their Independent Evolution.</title>
        <authorList>
            <person name="Earl J.P."/>
            <person name="de Vries S.P."/>
            <person name="Ahmed A."/>
            <person name="Powell E."/>
            <person name="Schultz M.P."/>
            <person name="Hermans P.W."/>
            <person name="Hill D.J."/>
            <person name="Zhou Z."/>
            <person name="Constantinidou C.I."/>
            <person name="Hu F.Z."/>
            <person name="Bootsma H.J."/>
            <person name="Ehrlich G.D."/>
        </authorList>
    </citation>
    <scope>NUCLEOTIDE SEQUENCE [LARGE SCALE GENOMIC DNA]</scope>
    <source>
        <strain evidence="1 2">Z7542</strain>
    </source>
</reference>